<keyword evidence="7" id="KW-0131">Cell cycle</keyword>
<feature type="repeat" description="TPR" evidence="10">
    <location>
        <begin position="314"/>
        <end position="347"/>
    </location>
</feature>
<keyword evidence="3" id="KW-0677">Repeat</keyword>
<evidence type="ECO:0000259" key="11">
    <source>
        <dbReference type="Pfam" id="PF04049"/>
    </source>
</evidence>
<evidence type="ECO:0000256" key="5">
    <source>
        <dbReference type="ARBA" id="ARBA00022786"/>
    </source>
</evidence>
<sequence>MAAFSIVDGDLKMVKKELLGAVQTCRDRGLWHSAKWSADLAFCLNPLTLSDDLPASLSFTSEDVKDLDAYNVAKSYFDLKEYDRAAHTVKDCQSPKASFLHYYARYLSQEMKKEHVHLDTLGPLVKGQLTNEALRLLRVGLSKKHQKKELDGYCLYVYGVVLRKLDLHQEAIDVLAEAAQYTPLHWGVWLELAALITDRDMMKTLTLPNHWMKQFFLAHVYTELQMTGEALQKYHALQEAGFEKSTYITARIAVAHHNIRDIDTALALFTDLTKKDPYRIENMDHLSNLLYVKNMQMELCYLAHKLCEIDKYRVETCFVIGNYYSLCTQHEKAVVYFQRALKLNPRCLSAWTLMGHEYMEMKNTAAAIQAYRRAIEVNRRDYRAWYGLAQSYEILKMPFYCIYYYRQAHQLRPNDSRMLVALGDCYHKLEKLAEAKKCYWKAYSVGDMEKVALVNLAKLYERLNESDLAAQCYHRYIHDMCEAGEILEHEELSSAFRNLAHYYYRIQRWDDAAVCARRCCDYNSTREEGKALLRQIITTAC</sequence>
<keyword evidence="5" id="KW-0833">Ubl conjugation pathway</keyword>
<evidence type="ECO:0000256" key="9">
    <source>
        <dbReference type="ARBA" id="ARBA00082695"/>
    </source>
</evidence>
<dbReference type="SUPFAM" id="SSF48452">
    <property type="entry name" value="TPR-like"/>
    <property type="match status" value="2"/>
</dbReference>
<dbReference type="Pfam" id="PF04049">
    <property type="entry name" value="ANAPC8"/>
    <property type="match status" value="1"/>
</dbReference>
<evidence type="ECO:0000256" key="8">
    <source>
        <dbReference type="ARBA" id="ARBA00061138"/>
    </source>
</evidence>
<dbReference type="Gene3D" id="1.25.40.10">
    <property type="entry name" value="Tetratricopeptide repeat domain"/>
    <property type="match status" value="2"/>
</dbReference>
<evidence type="ECO:0000256" key="4">
    <source>
        <dbReference type="ARBA" id="ARBA00022776"/>
    </source>
</evidence>
<organism evidence="12 13">
    <name type="scientific">Eptatretus burgeri</name>
    <name type="common">Inshore hagfish</name>
    <dbReference type="NCBI Taxonomy" id="7764"/>
    <lineage>
        <taxon>Eukaryota</taxon>
        <taxon>Metazoa</taxon>
        <taxon>Chordata</taxon>
        <taxon>Craniata</taxon>
        <taxon>Vertebrata</taxon>
        <taxon>Cyclostomata</taxon>
        <taxon>Myxini</taxon>
        <taxon>Myxiniformes</taxon>
        <taxon>Myxinidae</taxon>
        <taxon>Eptatretinae</taxon>
        <taxon>Eptatretus</taxon>
    </lineage>
</organism>
<evidence type="ECO:0000313" key="13">
    <source>
        <dbReference type="Proteomes" id="UP000694388"/>
    </source>
</evidence>
<dbReference type="AlphaFoldDB" id="A0A8C4NCN8"/>
<evidence type="ECO:0000256" key="3">
    <source>
        <dbReference type="ARBA" id="ARBA00022737"/>
    </source>
</evidence>
<dbReference type="GeneTree" id="ENSGT00950000182950"/>
<dbReference type="GO" id="GO:0016567">
    <property type="term" value="P:protein ubiquitination"/>
    <property type="evidence" value="ECO:0007669"/>
    <property type="project" value="TreeGrafter"/>
</dbReference>
<protein>
    <recommendedName>
        <fullName evidence="9">Cyclosome subunit 8</fullName>
    </recommendedName>
</protein>
<comment type="pathway">
    <text evidence="1">Protein modification; protein ubiquitination.</text>
</comment>
<keyword evidence="4" id="KW-0498">Mitosis</keyword>
<dbReference type="GO" id="GO:0031145">
    <property type="term" value="P:anaphase-promoting complex-dependent catabolic process"/>
    <property type="evidence" value="ECO:0007669"/>
    <property type="project" value="TreeGrafter"/>
</dbReference>
<dbReference type="Pfam" id="PF00515">
    <property type="entry name" value="TPR_1"/>
    <property type="match status" value="1"/>
</dbReference>
<dbReference type="PANTHER" id="PTHR12558">
    <property type="entry name" value="CELL DIVISION CYCLE 16,23,27"/>
    <property type="match status" value="1"/>
</dbReference>
<name>A0A8C4NCN8_EPTBU</name>
<feature type="domain" description="Cdc23" evidence="11">
    <location>
        <begin position="14"/>
        <end position="253"/>
    </location>
</feature>
<dbReference type="OMA" id="ERCLYHS"/>
<dbReference type="FunFam" id="1.25.40.10:FF:000093">
    <property type="entry name" value="cell division cycle protein 23 homolog"/>
    <property type="match status" value="1"/>
</dbReference>
<proteinExistence type="inferred from homology"/>
<evidence type="ECO:0000313" key="12">
    <source>
        <dbReference type="Ensembl" id="ENSEBUP00000004751.1"/>
    </source>
</evidence>
<evidence type="ECO:0000256" key="2">
    <source>
        <dbReference type="ARBA" id="ARBA00022618"/>
    </source>
</evidence>
<evidence type="ECO:0000256" key="6">
    <source>
        <dbReference type="ARBA" id="ARBA00022803"/>
    </source>
</evidence>
<dbReference type="PROSITE" id="PS50005">
    <property type="entry name" value="TPR"/>
    <property type="match status" value="2"/>
</dbReference>
<dbReference type="Pfam" id="PF13181">
    <property type="entry name" value="TPR_8"/>
    <property type="match status" value="2"/>
</dbReference>
<dbReference type="Proteomes" id="UP000694388">
    <property type="component" value="Unplaced"/>
</dbReference>
<keyword evidence="13" id="KW-1185">Reference proteome</keyword>
<accession>A0A8C4NCN8</accession>
<comment type="similarity">
    <text evidence="8">Belongs to the APC8/CDC23 family.</text>
</comment>
<dbReference type="PANTHER" id="PTHR12558:SF10">
    <property type="entry name" value="CELL DIVISION CYCLE PROTEIN 23 HOMOLOG"/>
    <property type="match status" value="1"/>
</dbReference>
<dbReference type="Ensembl" id="ENSEBUT00000005189.1">
    <property type="protein sequence ID" value="ENSEBUP00000004751.1"/>
    <property type="gene ID" value="ENSEBUG00000003299.1"/>
</dbReference>
<reference evidence="12" key="1">
    <citation type="submission" date="2025-08" db="UniProtKB">
        <authorList>
            <consortium name="Ensembl"/>
        </authorList>
    </citation>
    <scope>IDENTIFICATION</scope>
</reference>
<dbReference type="InterPro" id="IPR011990">
    <property type="entry name" value="TPR-like_helical_dom_sf"/>
</dbReference>
<dbReference type="GO" id="GO:0051301">
    <property type="term" value="P:cell division"/>
    <property type="evidence" value="ECO:0007669"/>
    <property type="project" value="UniProtKB-KW"/>
</dbReference>
<dbReference type="InterPro" id="IPR019734">
    <property type="entry name" value="TPR_rpt"/>
</dbReference>
<dbReference type="GO" id="GO:0005680">
    <property type="term" value="C:anaphase-promoting complex"/>
    <property type="evidence" value="ECO:0007669"/>
    <property type="project" value="InterPro"/>
</dbReference>
<evidence type="ECO:0000256" key="10">
    <source>
        <dbReference type="PROSITE-ProRule" id="PRU00339"/>
    </source>
</evidence>
<dbReference type="GO" id="GO:0045842">
    <property type="term" value="P:positive regulation of mitotic metaphase/anaphase transition"/>
    <property type="evidence" value="ECO:0007669"/>
    <property type="project" value="TreeGrafter"/>
</dbReference>
<evidence type="ECO:0000256" key="7">
    <source>
        <dbReference type="ARBA" id="ARBA00023306"/>
    </source>
</evidence>
<reference evidence="12" key="2">
    <citation type="submission" date="2025-09" db="UniProtKB">
        <authorList>
            <consortium name="Ensembl"/>
        </authorList>
    </citation>
    <scope>IDENTIFICATION</scope>
</reference>
<dbReference type="Pfam" id="PF13174">
    <property type="entry name" value="TPR_6"/>
    <property type="match status" value="1"/>
</dbReference>
<keyword evidence="2" id="KW-0132">Cell division</keyword>
<feature type="repeat" description="TPR" evidence="10">
    <location>
        <begin position="348"/>
        <end position="381"/>
    </location>
</feature>
<dbReference type="SMART" id="SM00028">
    <property type="entry name" value="TPR"/>
    <property type="match status" value="6"/>
</dbReference>
<evidence type="ECO:0000256" key="1">
    <source>
        <dbReference type="ARBA" id="ARBA00004906"/>
    </source>
</evidence>
<dbReference type="InterPro" id="IPR007192">
    <property type="entry name" value="APC8"/>
</dbReference>
<keyword evidence="6 10" id="KW-0802">TPR repeat</keyword>